<evidence type="ECO:0000256" key="3">
    <source>
        <dbReference type="ARBA" id="ARBA00022598"/>
    </source>
</evidence>
<dbReference type="RefSeq" id="WP_016197363.1">
    <property type="nucleotide sequence ID" value="NZ_AQPN01000145.1"/>
</dbReference>
<dbReference type="InterPro" id="IPR012094">
    <property type="entry name" value="tRNA_Ile_lys_synt"/>
</dbReference>
<dbReference type="PANTHER" id="PTHR43033">
    <property type="entry name" value="TRNA(ILE)-LYSIDINE SYNTHASE-RELATED"/>
    <property type="match status" value="1"/>
</dbReference>
<keyword evidence="2 8" id="KW-0963">Cytoplasm</keyword>
<proteinExistence type="inferred from homology"/>
<gene>
    <name evidence="8" type="primary">tilS</name>
    <name evidence="10" type="ORF">ADIARSV_4145</name>
</gene>
<dbReference type="GO" id="GO:0032267">
    <property type="term" value="F:tRNA(Ile)-lysidine synthase activity"/>
    <property type="evidence" value="ECO:0007669"/>
    <property type="project" value="UniProtKB-EC"/>
</dbReference>
<evidence type="ECO:0000259" key="9">
    <source>
        <dbReference type="SMART" id="SM00977"/>
    </source>
</evidence>
<accession>R9GLQ2</accession>
<comment type="domain">
    <text evidence="8">The N-terminal region contains the highly conserved SGGXDS motif, predicted to be a P-loop motif involved in ATP binding.</text>
</comment>
<dbReference type="CDD" id="cd01992">
    <property type="entry name" value="TilS_N"/>
    <property type="match status" value="1"/>
</dbReference>
<dbReference type="PATRIC" id="fig|1150600.3.peg.4103"/>
<feature type="domain" description="Lysidine-tRNA(Ile) synthetase C-terminal" evidence="9">
    <location>
        <begin position="368"/>
        <end position="441"/>
    </location>
</feature>
<dbReference type="Proteomes" id="UP000014174">
    <property type="component" value="Unassembled WGS sequence"/>
</dbReference>
<dbReference type="PANTHER" id="PTHR43033:SF1">
    <property type="entry name" value="TRNA(ILE)-LYSIDINE SYNTHASE-RELATED"/>
    <property type="match status" value="1"/>
</dbReference>
<dbReference type="GO" id="GO:0006400">
    <property type="term" value="P:tRNA modification"/>
    <property type="evidence" value="ECO:0007669"/>
    <property type="project" value="UniProtKB-UniRule"/>
</dbReference>
<evidence type="ECO:0000256" key="7">
    <source>
        <dbReference type="ARBA" id="ARBA00048539"/>
    </source>
</evidence>
<dbReference type="GO" id="GO:0005737">
    <property type="term" value="C:cytoplasm"/>
    <property type="evidence" value="ECO:0007669"/>
    <property type="project" value="UniProtKB-SubCell"/>
</dbReference>
<evidence type="ECO:0000313" key="10">
    <source>
        <dbReference type="EMBL" id="EOR92633.1"/>
    </source>
</evidence>
<dbReference type="EMBL" id="AQPN01000145">
    <property type="protein sequence ID" value="EOR92633.1"/>
    <property type="molecule type" value="Genomic_DNA"/>
</dbReference>
<sequence>MLPTERFIAFIQQNKLFDPSDKILVGVSGGKDSVLLAHLFHEAGFNFGIAHCNFSLRDKESDEDEVFTKDLATKLNIPFYTIKFQTTAYAQQHHISIEMAARDLRYAWFENIRKANDYQYLAVAQHKSDATETVLLNLVRGTGISGLHGILPKRNRILRPLLFLHSEEISSIIAAQSIQYREDASNASVKYKRNKIRLDVIPQLKLLNKDLDNTFQENSKRFADLETFLHLQIQKLRSSLFKQISFDTIEIQIADLKPLIPQDFLLYELFKPYHFNETSLRDLTNVWDSQSGKTFESSSHTLLLDRSLLILKQKSKILQTEVIITPDMTSFSWMGQEFSISHVDFLSFPYKGNNKIAYLDAELLHFPLKLRLWNIGDYFIPLGMKGKKKISDYFTNQKLNRFEKQETGILQNGNGDIIWVAGYRSDDRYKVTIQTQDIFIIEILNK</sequence>
<comment type="similarity">
    <text evidence="8">Belongs to the tRNA(Ile)-lysidine synthase family.</text>
</comment>
<comment type="subcellular location">
    <subcellularLocation>
        <location evidence="1 8">Cytoplasm</location>
    </subcellularLocation>
</comment>
<dbReference type="GO" id="GO:0005524">
    <property type="term" value="F:ATP binding"/>
    <property type="evidence" value="ECO:0007669"/>
    <property type="project" value="UniProtKB-UniRule"/>
</dbReference>
<protein>
    <recommendedName>
        <fullName evidence="8">tRNA(Ile)-lysidine synthase</fullName>
        <ecNumber evidence="8">6.3.4.19</ecNumber>
    </recommendedName>
    <alternativeName>
        <fullName evidence="8">tRNA(Ile)-2-lysyl-cytidine synthase</fullName>
    </alternativeName>
    <alternativeName>
        <fullName evidence="8">tRNA(Ile)-lysidine synthetase</fullName>
    </alternativeName>
</protein>
<evidence type="ECO:0000256" key="5">
    <source>
        <dbReference type="ARBA" id="ARBA00022741"/>
    </source>
</evidence>
<keyword evidence="11" id="KW-1185">Reference proteome</keyword>
<dbReference type="Gene3D" id="3.40.50.620">
    <property type="entry name" value="HUPs"/>
    <property type="match status" value="1"/>
</dbReference>
<dbReference type="InterPro" id="IPR011063">
    <property type="entry name" value="TilS/TtcA_N"/>
</dbReference>
<dbReference type="EC" id="6.3.4.19" evidence="8"/>
<dbReference type="AlphaFoldDB" id="R9GLQ2"/>
<dbReference type="SMART" id="SM00977">
    <property type="entry name" value="TilS_C"/>
    <property type="match status" value="1"/>
</dbReference>
<comment type="catalytic activity">
    <reaction evidence="7 8">
        <text>cytidine(34) in tRNA(Ile2) + L-lysine + ATP = lysidine(34) in tRNA(Ile2) + AMP + diphosphate + H(+)</text>
        <dbReference type="Rhea" id="RHEA:43744"/>
        <dbReference type="Rhea" id="RHEA-COMP:10625"/>
        <dbReference type="Rhea" id="RHEA-COMP:10670"/>
        <dbReference type="ChEBI" id="CHEBI:15378"/>
        <dbReference type="ChEBI" id="CHEBI:30616"/>
        <dbReference type="ChEBI" id="CHEBI:32551"/>
        <dbReference type="ChEBI" id="CHEBI:33019"/>
        <dbReference type="ChEBI" id="CHEBI:82748"/>
        <dbReference type="ChEBI" id="CHEBI:83665"/>
        <dbReference type="ChEBI" id="CHEBI:456215"/>
        <dbReference type="EC" id="6.3.4.19"/>
    </reaction>
</comment>
<organism evidence="10 11">
    <name type="scientific">Arcticibacter svalbardensis MN12-7</name>
    <dbReference type="NCBI Taxonomy" id="1150600"/>
    <lineage>
        <taxon>Bacteria</taxon>
        <taxon>Pseudomonadati</taxon>
        <taxon>Bacteroidota</taxon>
        <taxon>Sphingobacteriia</taxon>
        <taxon>Sphingobacteriales</taxon>
        <taxon>Sphingobacteriaceae</taxon>
        <taxon>Arcticibacter</taxon>
    </lineage>
</organism>
<feature type="binding site" evidence="8">
    <location>
        <begin position="28"/>
        <end position="33"/>
    </location>
    <ligand>
        <name>ATP</name>
        <dbReference type="ChEBI" id="CHEBI:30616"/>
    </ligand>
</feature>
<dbReference type="eggNOG" id="COG0037">
    <property type="taxonomic scope" value="Bacteria"/>
</dbReference>
<keyword evidence="6 8" id="KW-0067">ATP-binding</keyword>
<dbReference type="STRING" id="1150600.ADIARSV_4145"/>
<evidence type="ECO:0000256" key="8">
    <source>
        <dbReference type="HAMAP-Rule" id="MF_01161"/>
    </source>
</evidence>
<evidence type="ECO:0000256" key="6">
    <source>
        <dbReference type="ARBA" id="ARBA00022840"/>
    </source>
</evidence>
<dbReference type="SUPFAM" id="SSF52402">
    <property type="entry name" value="Adenine nucleotide alpha hydrolases-like"/>
    <property type="match status" value="1"/>
</dbReference>
<name>R9GLQ2_9SPHI</name>
<dbReference type="Pfam" id="PF01171">
    <property type="entry name" value="ATP_bind_3"/>
    <property type="match status" value="1"/>
</dbReference>
<dbReference type="Pfam" id="PF11734">
    <property type="entry name" value="TilS_C"/>
    <property type="match status" value="1"/>
</dbReference>
<keyword evidence="5 8" id="KW-0547">Nucleotide-binding</keyword>
<dbReference type="InterPro" id="IPR014729">
    <property type="entry name" value="Rossmann-like_a/b/a_fold"/>
</dbReference>
<evidence type="ECO:0000256" key="4">
    <source>
        <dbReference type="ARBA" id="ARBA00022694"/>
    </source>
</evidence>
<dbReference type="InterPro" id="IPR012796">
    <property type="entry name" value="Lysidine-tRNA-synth_C"/>
</dbReference>
<comment type="function">
    <text evidence="8">Ligates lysine onto the cytidine present at position 34 of the AUA codon-specific tRNA(Ile) that contains the anticodon CAU, in an ATP-dependent manner. Cytidine is converted to lysidine, thus changing the amino acid specificity of the tRNA from methionine to isoleucine.</text>
</comment>
<keyword evidence="4 8" id="KW-0819">tRNA processing</keyword>
<dbReference type="OrthoDB" id="9807403at2"/>
<dbReference type="NCBIfam" id="TIGR02433">
    <property type="entry name" value="lysidine_TilS_C"/>
    <property type="match status" value="1"/>
</dbReference>
<dbReference type="SUPFAM" id="SSF56037">
    <property type="entry name" value="PheT/TilS domain"/>
    <property type="match status" value="1"/>
</dbReference>
<dbReference type="NCBIfam" id="TIGR02432">
    <property type="entry name" value="lysidine_TilS_N"/>
    <property type="match status" value="1"/>
</dbReference>
<evidence type="ECO:0000256" key="1">
    <source>
        <dbReference type="ARBA" id="ARBA00004496"/>
    </source>
</evidence>
<dbReference type="HAMAP" id="MF_01161">
    <property type="entry name" value="tRNA_Ile_lys_synt"/>
    <property type="match status" value="1"/>
</dbReference>
<comment type="caution">
    <text evidence="10">The sequence shown here is derived from an EMBL/GenBank/DDBJ whole genome shotgun (WGS) entry which is preliminary data.</text>
</comment>
<evidence type="ECO:0000256" key="2">
    <source>
        <dbReference type="ARBA" id="ARBA00022490"/>
    </source>
</evidence>
<dbReference type="InterPro" id="IPR012795">
    <property type="entry name" value="tRNA_Ile_lys_synt_N"/>
</dbReference>
<reference evidence="10 11" key="1">
    <citation type="journal article" date="2013" name="Genome Announc.">
        <title>Draft Genome Sequence of Arcticibacter svalbardensis Strain MN12-7T, a Member of the Family Sphingobacteriaceae Isolated from an Arctic Soil Sample.</title>
        <authorList>
            <person name="Shivaji S."/>
            <person name="Ara S."/>
            <person name="Prasad S."/>
            <person name="Manasa B.P."/>
            <person name="Begum Z."/>
            <person name="Singh A."/>
            <person name="Kumar Pinnaka A."/>
        </authorList>
    </citation>
    <scope>NUCLEOTIDE SEQUENCE [LARGE SCALE GENOMIC DNA]</scope>
    <source>
        <strain evidence="10 11">MN12-7</strain>
    </source>
</reference>
<evidence type="ECO:0000313" key="11">
    <source>
        <dbReference type="Proteomes" id="UP000014174"/>
    </source>
</evidence>
<keyword evidence="3 8" id="KW-0436">Ligase</keyword>